<evidence type="ECO:0000256" key="3">
    <source>
        <dbReference type="ARBA" id="ARBA00022525"/>
    </source>
</evidence>
<feature type="signal peptide" evidence="5">
    <location>
        <begin position="1"/>
        <end position="22"/>
    </location>
</feature>
<keyword evidence="4 5" id="KW-0732">Signal</keyword>
<evidence type="ECO:0000256" key="5">
    <source>
        <dbReference type="RuleBase" id="RU367124"/>
    </source>
</evidence>
<evidence type="ECO:0000256" key="2">
    <source>
        <dbReference type="ARBA" id="ARBA00010400"/>
    </source>
</evidence>
<evidence type="ECO:0000256" key="4">
    <source>
        <dbReference type="ARBA" id="ARBA00022729"/>
    </source>
</evidence>
<proteinExistence type="inferred from homology"/>
<dbReference type="EMBL" id="JN253914">
    <property type="protein sequence ID" value="AEK80727.1"/>
    <property type="molecule type" value="Genomic_DNA"/>
</dbReference>
<feature type="region of interest" description="Disordered" evidence="6">
    <location>
        <begin position="41"/>
        <end position="78"/>
    </location>
</feature>
<comment type="similarity">
    <text evidence="2 5">Belongs to the RxLR effector family.</text>
</comment>
<keyword evidence="3 5" id="KW-0964">Secreted</keyword>
<feature type="chain" id="PRO_5041015030" description="RxLR effector protein" evidence="5">
    <location>
        <begin position="23"/>
        <end position="134"/>
    </location>
</feature>
<organism evidence="7">
    <name type="scientific">Phytophthora sojae</name>
    <name type="common">Soybean stem and root rot agent</name>
    <name type="synonym">Phytophthora megasperma f. sp. glycines</name>
    <dbReference type="NCBI Taxonomy" id="67593"/>
    <lineage>
        <taxon>Eukaryota</taxon>
        <taxon>Sar</taxon>
        <taxon>Stramenopiles</taxon>
        <taxon>Oomycota</taxon>
        <taxon>Peronosporomycetes</taxon>
        <taxon>Peronosporales</taxon>
        <taxon>Peronosporaceae</taxon>
        <taxon>Phytophthora</taxon>
    </lineage>
</organism>
<dbReference type="AlphaFoldDB" id="G1FRI9"/>
<gene>
    <name evidence="7" type="primary">Avh</name>
</gene>
<accession>G1FRI9</accession>
<feature type="compositionally biased region" description="Acidic residues" evidence="6">
    <location>
        <begin position="57"/>
        <end position="78"/>
    </location>
</feature>
<sequence>MRLYTVVVLATAFLLGGSVTSALQPGQIALSETESVGAALQHDSAAKRSLRIRESTEDYQDEDDEEEDVDEEEEEEEEERGWLKSLKFLKWLKKGMNPKHVSKKLGLDGLGEKARDHPKYQTYLDYSRYWCSKQ</sequence>
<comment type="domain">
    <text evidence="5">The RxLR-dEER motif acts to carry the protein into the host cell cytoplasm through binding to cell surface phosphatidylinositol-3-phosphate.</text>
</comment>
<name>G1FRI9_PHYSO</name>
<comment type="subcellular location">
    <subcellularLocation>
        <location evidence="1 5">Secreted</location>
    </subcellularLocation>
</comment>
<reference evidence="7" key="1">
    <citation type="journal article" date="2011" name="Plant Cell">
        <title>Transcriptional programming and functional interactions within the Phytophthora sojae RXLR effector repertoire.</title>
        <authorList>
            <person name="Wang Q."/>
            <person name="Han C."/>
            <person name="Ferreira A.O."/>
            <person name="Yu X."/>
            <person name="Ye W."/>
            <person name="Tripathy S."/>
            <person name="Kale S.D."/>
            <person name="Gu B."/>
            <person name="Sheng Y."/>
            <person name="Sui Y."/>
            <person name="Wang X."/>
            <person name="Zhang Z."/>
            <person name="Cheng B."/>
            <person name="Dong S."/>
            <person name="Shan W."/>
            <person name="Zheng X."/>
            <person name="Dou D."/>
            <person name="Tyler B.M."/>
            <person name="Wang Y."/>
        </authorList>
    </citation>
    <scope>NUCLEOTIDE SEQUENCE</scope>
    <source>
        <strain evidence="7">P7074</strain>
    </source>
</reference>
<evidence type="ECO:0000313" key="7">
    <source>
        <dbReference type="EMBL" id="AEK80727.1"/>
    </source>
</evidence>
<dbReference type="GO" id="GO:0005576">
    <property type="term" value="C:extracellular region"/>
    <property type="evidence" value="ECO:0007669"/>
    <property type="project" value="UniProtKB-SubCell"/>
</dbReference>
<protein>
    <recommendedName>
        <fullName evidence="5">RxLR effector protein</fullName>
    </recommendedName>
</protein>
<evidence type="ECO:0000256" key="1">
    <source>
        <dbReference type="ARBA" id="ARBA00004613"/>
    </source>
</evidence>
<dbReference type="Pfam" id="PF16810">
    <property type="entry name" value="RXLR"/>
    <property type="match status" value="1"/>
</dbReference>
<comment type="function">
    <text evidence="5">Effector that suppresses plant defense responses during pathogen infection.</text>
</comment>
<dbReference type="VEuPathDB" id="FungiDB:PHYSODRAFT_285701"/>
<evidence type="ECO:0000256" key="6">
    <source>
        <dbReference type="SAM" id="MobiDB-lite"/>
    </source>
</evidence>
<dbReference type="InterPro" id="IPR031825">
    <property type="entry name" value="RXLR"/>
</dbReference>